<keyword evidence="5" id="KW-1185">Reference proteome</keyword>
<dbReference type="Proteomes" id="UP000664203">
    <property type="component" value="Unassembled WGS sequence"/>
</dbReference>
<evidence type="ECO:0000256" key="2">
    <source>
        <dbReference type="ARBA" id="ARBA00022723"/>
    </source>
</evidence>
<reference evidence="4" key="1">
    <citation type="submission" date="2021-03" db="EMBL/GenBank/DDBJ databases">
        <authorList>
            <person name="Tagirdzhanova G."/>
        </authorList>
    </citation>
    <scope>NUCLEOTIDE SEQUENCE</scope>
</reference>
<keyword evidence="2" id="KW-0479">Metal-binding</keyword>
<organism evidence="4 5">
    <name type="scientific">Alectoria fallacina</name>
    <dbReference type="NCBI Taxonomy" id="1903189"/>
    <lineage>
        <taxon>Eukaryota</taxon>
        <taxon>Fungi</taxon>
        <taxon>Dikarya</taxon>
        <taxon>Ascomycota</taxon>
        <taxon>Pezizomycotina</taxon>
        <taxon>Lecanoromycetes</taxon>
        <taxon>OSLEUM clade</taxon>
        <taxon>Lecanoromycetidae</taxon>
        <taxon>Lecanorales</taxon>
        <taxon>Lecanorineae</taxon>
        <taxon>Parmeliaceae</taxon>
        <taxon>Alectoria</taxon>
    </lineage>
</organism>
<dbReference type="GO" id="GO:0046872">
    <property type="term" value="F:metal ion binding"/>
    <property type="evidence" value="ECO:0007669"/>
    <property type="project" value="UniProtKB-KW"/>
</dbReference>
<dbReference type="AlphaFoldDB" id="A0A8H3FHI9"/>
<dbReference type="Pfam" id="PF01557">
    <property type="entry name" value="FAA_hydrolase"/>
    <property type="match status" value="1"/>
</dbReference>
<proteinExistence type="inferred from homology"/>
<dbReference type="Gene3D" id="3.90.850.10">
    <property type="entry name" value="Fumarylacetoacetase-like, C-terminal domain"/>
    <property type="match status" value="1"/>
</dbReference>
<evidence type="ECO:0000313" key="4">
    <source>
        <dbReference type="EMBL" id="CAF9924709.1"/>
    </source>
</evidence>
<sequence>MASPGIVANCRKVVCIGRNYADHIKELNNVRPKKPFFFLKPPSSILEPGQGPVLRPKGVNLHYEVELALIMGRQVQDLPEDDSQGALDSIAGYAVSIDMTARDVQEEAKKKGIPWTAAKGFDTFLPISNYIPKSAIPDPHNLELWLTVNGKDRQRDSTSLMLFRIPRVLSEISRVMKLEEGDVVLTGTPKGVGKVEVGDVMRAGAMVGGEEIEGARIEVGVEEKGGLYVFEET</sequence>
<name>A0A8H3FHI9_9LECA</name>
<gene>
    <name evidence="4" type="ORF">ALECFALPRED_002816</name>
</gene>
<dbReference type="GO" id="GO:0018773">
    <property type="term" value="F:acetylpyruvate hydrolase activity"/>
    <property type="evidence" value="ECO:0007669"/>
    <property type="project" value="TreeGrafter"/>
</dbReference>
<dbReference type="GO" id="GO:0019752">
    <property type="term" value="P:carboxylic acid metabolic process"/>
    <property type="evidence" value="ECO:0007669"/>
    <property type="project" value="UniProtKB-ARBA"/>
</dbReference>
<dbReference type="EMBL" id="CAJPDR010000194">
    <property type="protein sequence ID" value="CAF9924709.1"/>
    <property type="molecule type" value="Genomic_DNA"/>
</dbReference>
<evidence type="ECO:0000313" key="5">
    <source>
        <dbReference type="Proteomes" id="UP000664203"/>
    </source>
</evidence>
<dbReference type="SUPFAM" id="SSF56529">
    <property type="entry name" value="FAH"/>
    <property type="match status" value="1"/>
</dbReference>
<evidence type="ECO:0000256" key="1">
    <source>
        <dbReference type="ARBA" id="ARBA00010211"/>
    </source>
</evidence>
<dbReference type="InterPro" id="IPR036663">
    <property type="entry name" value="Fumarylacetoacetase_C_sf"/>
</dbReference>
<dbReference type="InterPro" id="IPR011234">
    <property type="entry name" value="Fumarylacetoacetase-like_C"/>
</dbReference>
<dbReference type="OrthoDB" id="74910at2759"/>
<protein>
    <recommendedName>
        <fullName evidence="3">Fumarylacetoacetase-like C-terminal domain-containing protein</fullName>
    </recommendedName>
</protein>
<accession>A0A8H3FHI9</accession>
<dbReference type="FunFam" id="3.90.850.10:FF:000003">
    <property type="entry name" value="Fumarylacetoacetate hydrolase domain-containing 1"/>
    <property type="match status" value="1"/>
</dbReference>
<dbReference type="GO" id="GO:0005739">
    <property type="term" value="C:mitochondrion"/>
    <property type="evidence" value="ECO:0007669"/>
    <property type="project" value="TreeGrafter"/>
</dbReference>
<dbReference type="PANTHER" id="PTHR11820">
    <property type="entry name" value="ACYLPYRUVASE"/>
    <property type="match status" value="1"/>
</dbReference>
<evidence type="ECO:0000259" key="3">
    <source>
        <dbReference type="Pfam" id="PF01557"/>
    </source>
</evidence>
<feature type="domain" description="Fumarylacetoacetase-like C-terminal" evidence="3">
    <location>
        <begin position="12"/>
        <end position="205"/>
    </location>
</feature>
<comment type="similarity">
    <text evidence="1">Belongs to the FAH family.</text>
</comment>
<comment type="caution">
    <text evidence="4">The sequence shown here is derived from an EMBL/GenBank/DDBJ whole genome shotgun (WGS) entry which is preliminary data.</text>
</comment>
<dbReference type="PANTHER" id="PTHR11820:SF7">
    <property type="entry name" value="ACYLPYRUVASE FAHD1, MITOCHONDRIAL"/>
    <property type="match status" value="1"/>
</dbReference>